<dbReference type="FunFam" id="2.60.120.260:FF:000060">
    <property type="entry name" value="Probable beta-mannosidase"/>
    <property type="match status" value="1"/>
</dbReference>
<keyword evidence="8" id="KW-0732">Signal</keyword>
<dbReference type="Proteomes" id="UP000275408">
    <property type="component" value="Unassembled WGS sequence"/>
</dbReference>
<dbReference type="FunFam" id="3.20.20.80:FF:000050">
    <property type="entry name" value="Beta-mannosidase B"/>
    <property type="match status" value="1"/>
</dbReference>
<organism evidence="22 23">
    <name type="scientific">Pocillopora damicornis</name>
    <name type="common">Cauliflower coral</name>
    <name type="synonym">Millepora damicornis</name>
    <dbReference type="NCBI Taxonomy" id="46731"/>
    <lineage>
        <taxon>Eukaryota</taxon>
        <taxon>Metazoa</taxon>
        <taxon>Cnidaria</taxon>
        <taxon>Anthozoa</taxon>
        <taxon>Hexacorallia</taxon>
        <taxon>Scleractinia</taxon>
        <taxon>Astrocoeniina</taxon>
        <taxon>Pocilloporidae</taxon>
        <taxon>Pocillopora</taxon>
    </lineage>
</organism>
<protein>
    <recommendedName>
        <fullName evidence="15">Beta-mannosidase B</fullName>
        <ecNumber evidence="6">3.2.1.25</ecNumber>
    </recommendedName>
    <alternativeName>
        <fullName evidence="13">Mannanase</fullName>
    </alternativeName>
    <alternativeName>
        <fullName evidence="16">Mannanase B</fullName>
    </alternativeName>
</protein>
<evidence type="ECO:0000256" key="12">
    <source>
        <dbReference type="ARBA" id="ARBA00023295"/>
    </source>
</evidence>
<sequence length="898" mass="102386">MAITEIGKVFVFKMAITLCNLILIHCRIIEVNLGGTWIISNANNSISVPGTVPGNVHTALYRNGNIPDPYFRFNDVNYRWIAYDNWVYTRTLEVSEDVISKGNILLVFEGLDTVATVLVNNVEVGHSTNMFHRYIFSVKGVLKTGMNKIEVRFTSAVLYAKEQAKKFPYRVPPECPVPVQRGECHGNFIRKEQCSFSWDWGPAFVPQGIWRNVSLQAYNSAAIRDITVTPTKGSANITWQLSVALFVDSAEDGVTGTIVLSLPQLSRSQKLVIKLSQGIQKISFPEMLFTEKDNIRPWWPQGYGKPNLYTVKVVFLSSSRDEQSSINRNIGFRTVKLRQERIECAPGFNGFTGRSALSVSGRGFHFEINDLPIFLKGANWIPADAFEDRVTSSDLWNLLKSAVEANMNVVRNWGGGIYQHDEFYDIADELGLLVWEEFMFACAMYPVDVEFLNSVKEEVQYQKLCVDRYVGFIIIRPSYCGVVTMKMKKLWRPTGITPVLRSQDTTRIIRRNQVSPTPIEGGTLESEDKSRPFLSSSPSNGVDTEKEGWVAKNPNSSYWGDAHFYDYAMDCWNVSYYPKPRFASEYGFQSYPSFETLAQVSVEKDWTYNSAFMDHRQHHADGLLREILWLVGLIFIVTQAQCMKTETEHYRRLQSELIKGEGRTMGTIYWQLNSIWQAPTWSSLEYGGRWKMLHYFVKDFFAPVIASPYQEGGMFRLWVVSDLVKPISRGAVSLKAWSWSSFTPLYSKKVSFNIKRQTSKQVYEDEVETLLQSSKCKSARHCVFTVKPVDASTGQDLGPTNVFYPTSLSEVEGISDPKLKIVKVARMPQKGEFSVYLEAQSPACYVWLVAKDVRGRFSDNGFLLIEPSKTVIFYSWQDTTEDELEKNLYIKSLYDLYA</sequence>
<keyword evidence="9" id="KW-0378">Hydrolase</keyword>
<comment type="subcellular location">
    <subcellularLocation>
        <location evidence="2">Lysosome</location>
    </subcellularLocation>
    <subcellularLocation>
        <location evidence="3">Secreted</location>
    </subcellularLocation>
</comment>
<gene>
    <name evidence="22" type="ORF">pdam_00011074</name>
</gene>
<dbReference type="InterPro" id="IPR041447">
    <property type="entry name" value="Mannosidase_ig"/>
</dbReference>
<feature type="domain" description="Glycoside hydrolase family 2 immunoglobulin-like beta-sandwich" evidence="18">
    <location>
        <begin position="222"/>
        <end position="333"/>
    </location>
</feature>
<evidence type="ECO:0000256" key="11">
    <source>
        <dbReference type="ARBA" id="ARBA00023228"/>
    </source>
</evidence>
<comment type="catalytic activity">
    <reaction evidence="1">
        <text>Hydrolysis of terminal, non-reducing beta-D-mannose residues in beta-D-mannosides.</text>
        <dbReference type="EC" id="3.2.1.25"/>
    </reaction>
</comment>
<dbReference type="FunFam" id="2.60.40.10:FF:000650">
    <property type="entry name" value="Mannosidase beta"/>
    <property type="match status" value="1"/>
</dbReference>
<evidence type="ECO:0000256" key="8">
    <source>
        <dbReference type="ARBA" id="ARBA00022729"/>
    </source>
</evidence>
<proteinExistence type="inferred from homology"/>
<dbReference type="GO" id="GO:0005576">
    <property type="term" value="C:extracellular region"/>
    <property type="evidence" value="ECO:0007669"/>
    <property type="project" value="UniProtKB-SubCell"/>
</dbReference>
<dbReference type="Gene3D" id="2.60.120.260">
    <property type="entry name" value="Galactose-binding domain-like"/>
    <property type="match status" value="1"/>
</dbReference>
<dbReference type="Pfam" id="PF17753">
    <property type="entry name" value="Ig_mannosidase"/>
    <property type="match status" value="1"/>
</dbReference>
<evidence type="ECO:0000259" key="20">
    <source>
        <dbReference type="Pfam" id="PF17786"/>
    </source>
</evidence>
<dbReference type="InterPro" id="IPR054593">
    <property type="entry name" value="Beta-mannosidase-like_N2"/>
</dbReference>
<comment type="subunit">
    <text evidence="5">Homodimer.</text>
</comment>
<dbReference type="GO" id="GO:0005764">
    <property type="term" value="C:lysosome"/>
    <property type="evidence" value="ECO:0007669"/>
    <property type="project" value="UniProtKB-SubCell"/>
</dbReference>
<evidence type="ECO:0000259" key="18">
    <source>
        <dbReference type="Pfam" id="PF00703"/>
    </source>
</evidence>
<evidence type="ECO:0000256" key="1">
    <source>
        <dbReference type="ARBA" id="ARBA00000829"/>
    </source>
</evidence>
<dbReference type="InterPro" id="IPR006102">
    <property type="entry name" value="Ig-like_GH2"/>
</dbReference>
<dbReference type="InterPro" id="IPR013783">
    <property type="entry name" value="Ig-like_fold"/>
</dbReference>
<accession>A0A3M6UTM5</accession>
<evidence type="ECO:0000256" key="2">
    <source>
        <dbReference type="ARBA" id="ARBA00004371"/>
    </source>
</evidence>
<feature type="domain" description="Beta-mannosidase Ig-fold" evidence="19">
    <location>
        <begin position="816"/>
        <end position="895"/>
    </location>
</feature>
<dbReference type="PANTHER" id="PTHR43730">
    <property type="entry name" value="BETA-MANNOSIDASE"/>
    <property type="match status" value="1"/>
</dbReference>
<evidence type="ECO:0000259" key="21">
    <source>
        <dbReference type="Pfam" id="PF22666"/>
    </source>
</evidence>
<evidence type="ECO:0000256" key="13">
    <source>
        <dbReference type="ARBA" id="ARBA00033445"/>
    </source>
</evidence>
<evidence type="ECO:0000313" key="22">
    <source>
        <dbReference type="EMBL" id="RMX56927.1"/>
    </source>
</evidence>
<keyword evidence="11" id="KW-0458">Lysosome</keyword>
<reference evidence="22 23" key="1">
    <citation type="journal article" date="2018" name="Sci. Rep.">
        <title>Comparative analysis of the Pocillopora damicornis genome highlights role of immune system in coral evolution.</title>
        <authorList>
            <person name="Cunning R."/>
            <person name="Bay R.A."/>
            <person name="Gillette P."/>
            <person name="Baker A.C."/>
            <person name="Traylor-Knowles N."/>
        </authorList>
    </citation>
    <scope>NUCLEOTIDE SEQUENCE [LARGE SCALE GENOMIC DNA]</scope>
    <source>
        <strain evidence="22">RSMAS</strain>
        <tissue evidence="22">Whole animal</tissue>
    </source>
</reference>
<keyword evidence="7" id="KW-0964">Secreted</keyword>
<dbReference type="SUPFAM" id="SSF49785">
    <property type="entry name" value="Galactose-binding domain-like"/>
    <property type="match status" value="1"/>
</dbReference>
<feature type="domain" description="Beta-mannosidase-like galactose-binding" evidence="21">
    <location>
        <begin position="37"/>
        <end position="211"/>
    </location>
</feature>
<dbReference type="EC" id="3.2.1.25" evidence="6"/>
<dbReference type="STRING" id="46731.A0A3M6UTM5"/>
<dbReference type="Gene3D" id="3.20.20.80">
    <property type="entry name" value="Glycosidases"/>
    <property type="match status" value="2"/>
</dbReference>
<evidence type="ECO:0000256" key="7">
    <source>
        <dbReference type="ARBA" id="ARBA00022525"/>
    </source>
</evidence>
<dbReference type="Pfam" id="PF00703">
    <property type="entry name" value="Glyco_hydro_2"/>
    <property type="match status" value="1"/>
</dbReference>
<dbReference type="EMBL" id="RCHS01000763">
    <property type="protein sequence ID" value="RMX56927.1"/>
    <property type="molecule type" value="Genomic_DNA"/>
</dbReference>
<comment type="pathway">
    <text evidence="4">Glycan metabolism; N-glycan degradation.</text>
</comment>
<name>A0A3M6UTM5_POCDA</name>
<evidence type="ECO:0000256" key="5">
    <source>
        <dbReference type="ARBA" id="ARBA00011738"/>
    </source>
</evidence>
<keyword evidence="23" id="KW-1185">Reference proteome</keyword>
<dbReference type="InterPro" id="IPR017853">
    <property type="entry name" value="GH"/>
</dbReference>
<dbReference type="SUPFAM" id="SSF49303">
    <property type="entry name" value="beta-Galactosidase/glucuronidase domain"/>
    <property type="match status" value="3"/>
</dbReference>
<dbReference type="GO" id="GO:0004567">
    <property type="term" value="F:beta-mannosidase activity"/>
    <property type="evidence" value="ECO:0007669"/>
    <property type="project" value="UniProtKB-EC"/>
</dbReference>
<dbReference type="OrthoDB" id="2866996at2759"/>
<dbReference type="InterPro" id="IPR041625">
    <property type="entry name" value="Beta-mannosidase_Ig"/>
</dbReference>
<dbReference type="AlphaFoldDB" id="A0A3M6UTM5"/>
<keyword evidence="12" id="KW-0326">Glycosidase</keyword>
<dbReference type="InterPro" id="IPR008979">
    <property type="entry name" value="Galactose-bd-like_sf"/>
</dbReference>
<evidence type="ECO:0000256" key="16">
    <source>
        <dbReference type="ARBA" id="ARBA00041614"/>
    </source>
</evidence>
<evidence type="ECO:0000256" key="15">
    <source>
        <dbReference type="ARBA" id="ARBA00041069"/>
    </source>
</evidence>
<evidence type="ECO:0000256" key="6">
    <source>
        <dbReference type="ARBA" id="ARBA00012754"/>
    </source>
</evidence>
<dbReference type="GO" id="GO:0006516">
    <property type="term" value="P:glycoprotein catabolic process"/>
    <property type="evidence" value="ECO:0007669"/>
    <property type="project" value="TreeGrafter"/>
</dbReference>
<dbReference type="SUPFAM" id="SSF51445">
    <property type="entry name" value="(Trans)glycosidases"/>
    <property type="match status" value="2"/>
</dbReference>
<dbReference type="GO" id="GO:0005975">
    <property type="term" value="P:carbohydrate metabolic process"/>
    <property type="evidence" value="ECO:0007669"/>
    <property type="project" value="InterPro"/>
</dbReference>
<keyword evidence="10" id="KW-0325">Glycoprotein</keyword>
<evidence type="ECO:0000256" key="9">
    <source>
        <dbReference type="ARBA" id="ARBA00022801"/>
    </source>
</evidence>
<dbReference type="Gene3D" id="2.60.40.10">
    <property type="entry name" value="Immunoglobulins"/>
    <property type="match status" value="3"/>
</dbReference>
<feature type="region of interest" description="Disordered" evidence="17">
    <location>
        <begin position="516"/>
        <end position="547"/>
    </location>
</feature>
<evidence type="ECO:0000256" key="14">
    <source>
        <dbReference type="ARBA" id="ARBA00038429"/>
    </source>
</evidence>
<dbReference type="InterPro" id="IPR050887">
    <property type="entry name" value="Beta-mannosidase_GH2"/>
</dbReference>
<evidence type="ECO:0000256" key="10">
    <source>
        <dbReference type="ARBA" id="ARBA00023180"/>
    </source>
</evidence>
<feature type="domain" description="Mannosidase Ig/CBM-like" evidence="20">
    <location>
        <begin position="715"/>
        <end position="806"/>
    </location>
</feature>
<evidence type="ECO:0000256" key="4">
    <source>
        <dbReference type="ARBA" id="ARBA00004740"/>
    </source>
</evidence>
<comment type="caution">
    <text evidence="22">The sequence shown here is derived from an EMBL/GenBank/DDBJ whole genome shotgun (WGS) entry which is preliminary data.</text>
</comment>
<dbReference type="Pfam" id="PF17786">
    <property type="entry name" value="Mannosidase_ig"/>
    <property type="match status" value="1"/>
</dbReference>
<evidence type="ECO:0000259" key="19">
    <source>
        <dbReference type="Pfam" id="PF17753"/>
    </source>
</evidence>
<evidence type="ECO:0000256" key="17">
    <source>
        <dbReference type="SAM" id="MobiDB-lite"/>
    </source>
</evidence>
<feature type="compositionally biased region" description="Polar residues" evidence="17">
    <location>
        <begin position="533"/>
        <end position="542"/>
    </location>
</feature>
<dbReference type="Pfam" id="PF22666">
    <property type="entry name" value="Glyco_hydro_2_N2"/>
    <property type="match status" value="1"/>
</dbReference>
<evidence type="ECO:0000313" key="23">
    <source>
        <dbReference type="Proteomes" id="UP000275408"/>
    </source>
</evidence>
<dbReference type="PANTHER" id="PTHR43730:SF1">
    <property type="entry name" value="BETA-MANNOSIDASE"/>
    <property type="match status" value="1"/>
</dbReference>
<comment type="similarity">
    <text evidence="14">Belongs to the glycosyl hydrolase 2 family. Beta-mannosidase B subfamily.</text>
</comment>
<evidence type="ECO:0000256" key="3">
    <source>
        <dbReference type="ARBA" id="ARBA00004613"/>
    </source>
</evidence>
<dbReference type="InterPro" id="IPR036156">
    <property type="entry name" value="Beta-gal/glucu_dom_sf"/>
</dbReference>